<dbReference type="InterPro" id="IPR036661">
    <property type="entry name" value="Luciferase-like_sf"/>
</dbReference>
<feature type="region of interest" description="Disordered" evidence="3">
    <location>
        <begin position="261"/>
        <end position="286"/>
    </location>
</feature>
<dbReference type="GO" id="GO:0004497">
    <property type="term" value="F:monooxygenase activity"/>
    <property type="evidence" value="ECO:0007669"/>
    <property type="project" value="UniProtKB-KW"/>
</dbReference>
<dbReference type="GO" id="GO:0005829">
    <property type="term" value="C:cytosol"/>
    <property type="evidence" value="ECO:0007669"/>
    <property type="project" value="TreeGrafter"/>
</dbReference>
<evidence type="ECO:0000259" key="4">
    <source>
        <dbReference type="Pfam" id="PF00296"/>
    </source>
</evidence>
<keyword evidence="1" id="KW-0560">Oxidoreductase</keyword>
<dbReference type="RefSeq" id="WP_069849095.1">
    <property type="nucleotide sequence ID" value="NZ_CP014859.1"/>
</dbReference>
<dbReference type="EMBL" id="CP014859">
    <property type="protein sequence ID" value="AOS63365.1"/>
    <property type="molecule type" value="Genomic_DNA"/>
</dbReference>
<dbReference type="InterPro" id="IPR050766">
    <property type="entry name" value="Bact_Lucif_Oxidored"/>
</dbReference>
<evidence type="ECO:0000256" key="2">
    <source>
        <dbReference type="ARBA" id="ARBA00023033"/>
    </source>
</evidence>
<protein>
    <submittedName>
        <fullName evidence="5">Luciferase-like monooxygenase</fullName>
    </submittedName>
</protein>
<evidence type="ECO:0000313" key="5">
    <source>
        <dbReference type="EMBL" id="AOS63365.1"/>
    </source>
</evidence>
<dbReference type="GO" id="GO:0016705">
    <property type="term" value="F:oxidoreductase activity, acting on paired donors, with incorporation or reduction of molecular oxygen"/>
    <property type="evidence" value="ECO:0007669"/>
    <property type="project" value="InterPro"/>
</dbReference>
<dbReference type="PANTHER" id="PTHR30137">
    <property type="entry name" value="LUCIFERASE-LIKE MONOOXYGENASE"/>
    <property type="match status" value="1"/>
</dbReference>
<feature type="region of interest" description="Disordered" evidence="3">
    <location>
        <begin position="1"/>
        <end position="21"/>
    </location>
</feature>
<dbReference type="Pfam" id="PF00296">
    <property type="entry name" value="Bac_luciferase"/>
    <property type="match status" value="1"/>
</dbReference>
<organism evidence="5 6">
    <name type="scientific">Actinoalloteichus hymeniacidonis</name>
    <dbReference type="NCBI Taxonomy" id="340345"/>
    <lineage>
        <taxon>Bacteria</taxon>
        <taxon>Bacillati</taxon>
        <taxon>Actinomycetota</taxon>
        <taxon>Actinomycetes</taxon>
        <taxon>Pseudonocardiales</taxon>
        <taxon>Pseudonocardiaceae</taxon>
        <taxon>Actinoalloteichus</taxon>
    </lineage>
</organism>
<dbReference type="PANTHER" id="PTHR30137:SF8">
    <property type="entry name" value="BLR5498 PROTEIN"/>
    <property type="match status" value="1"/>
</dbReference>
<evidence type="ECO:0000313" key="6">
    <source>
        <dbReference type="Proteomes" id="UP000095210"/>
    </source>
</evidence>
<evidence type="ECO:0000256" key="3">
    <source>
        <dbReference type="SAM" id="MobiDB-lite"/>
    </source>
</evidence>
<accession>A0AAC9HRV8</accession>
<keyword evidence="6" id="KW-1185">Reference proteome</keyword>
<dbReference type="KEGG" id="ahm:TL08_12755"/>
<reference evidence="6" key="1">
    <citation type="submission" date="2016-03" db="EMBL/GenBank/DDBJ databases">
        <title>Complete genome sequence of the type strain Actinoalloteichus hymeniacidonis DSM 45092.</title>
        <authorList>
            <person name="Schaffert L."/>
            <person name="Albersmeier A."/>
            <person name="Winkler A."/>
            <person name="Kalinowski J."/>
            <person name="Zotchev S."/>
            <person name="Ruckert C."/>
        </authorList>
    </citation>
    <scope>NUCLEOTIDE SEQUENCE [LARGE SCALE GENOMIC DNA]</scope>
    <source>
        <strain evidence="6">HPA177(T) (DSM 45092(T))</strain>
    </source>
</reference>
<dbReference type="SUPFAM" id="SSF51679">
    <property type="entry name" value="Bacterial luciferase-like"/>
    <property type="match status" value="1"/>
</dbReference>
<proteinExistence type="predicted"/>
<dbReference type="Proteomes" id="UP000095210">
    <property type="component" value="Chromosome"/>
</dbReference>
<evidence type="ECO:0000256" key="1">
    <source>
        <dbReference type="ARBA" id="ARBA00023002"/>
    </source>
</evidence>
<sequence length="343" mass="37652">MKLGVLSLGSTAPDPVSGRVPSTTERFEEVLRLAELAEESGLDYFGFGEHHAGRTVASAPPVVLAAVAARTQRIGLISTVTLLSTLDPVRVAEDYATVDQLSHGRVEVIIGKGNSADPYPLFGYDREHQWELLAEHHGLLRRLWRDEPVTFTGRFRGPLREVTTLPRPTRVPPIWHGVATSLHSPELAARHGEPIFVANAIQPLENYARLVDHYRRVWAEQGHDPAAARVGCGGQLYIGRSSQAARSELRPYYEALWSDRDPTRDRGGIGDEPSGTTLEDHVRDGGLFTGSPAEVIDKIGRYHERLGQDTMIFGVELGGLPPARVADSLFRFAEEVAPALRAL</sequence>
<name>A0AAC9HRV8_9PSEU</name>
<gene>
    <name evidence="5" type="ORF">TL08_12755</name>
</gene>
<dbReference type="InterPro" id="IPR011251">
    <property type="entry name" value="Luciferase-like_dom"/>
</dbReference>
<keyword evidence="2 5" id="KW-0503">Monooxygenase</keyword>
<dbReference type="AlphaFoldDB" id="A0AAC9HRV8"/>
<dbReference type="Gene3D" id="3.20.20.30">
    <property type="entry name" value="Luciferase-like domain"/>
    <property type="match status" value="1"/>
</dbReference>
<feature type="domain" description="Luciferase-like" evidence="4">
    <location>
        <begin position="1"/>
        <end position="306"/>
    </location>
</feature>